<dbReference type="GO" id="GO:0005576">
    <property type="term" value="C:extracellular region"/>
    <property type="evidence" value="ECO:0007669"/>
    <property type="project" value="UniProtKB-SubCell"/>
</dbReference>
<accession>A0A2D4HKC2</accession>
<evidence type="ECO:0000256" key="5">
    <source>
        <dbReference type="ARBA" id="ARBA00023157"/>
    </source>
</evidence>
<evidence type="ECO:0000256" key="3">
    <source>
        <dbReference type="ARBA" id="ARBA00022525"/>
    </source>
</evidence>
<feature type="chain" id="PRO_5013595413" description="UPAR/Ly6 domain-containing protein" evidence="6">
    <location>
        <begin position="37"/>
        <end position="239"/>
    </location>
</feature>
<dbReference type="InterPro" id="IPR004126">
    <property type="entry name" value="PLipase_A2_inh_N"/>
</dbReference>
<reference evidence="8" key="1">
    <citation type="submission" date="2017-07" db="EMBL/GenBank/DDBJ databases">
        <authorList>
            <person name="Mikheyev A."/>
            <person name="Grau M."/>
        </authorList>
    </citation>
    <scope>NUCLEOTIDE SEQUENCE</scope>
    <source>
        <tissue evidence="8">Venom_gland</tissue>
    </source>
</reference>
<protein>
    <recommendedName>
        <fullName evidence="7">UPAR/Ly6 domain-containing protein</fullName>
    </recommendedName>
</protein>
<dbReference type="InterPro" id="IPR050918">
    <property type="entry name" value="CNF-like_PLA2_Inhibitor"/>
</dbReference>
<dbReference type="InterPro" id="IPR016054">
    <property type="entry name" value="LY6_UPA_recep-like"/>
</dbReference>
<dbReference type="EMBL" id="IACK01038278">
    <property type="protein sequence ID" value="LAA72382.1"/>
    <property type="molecule type" value="Transcribed_RNA"/>
</dbReference>
<evidence type="ECO:0000256" key="6">
    <source>
        <dbReference type="SAM" id="SignalP"/>
    </source>
</evidence>
<comment type="similarity">
    <text evidence="2">Belongs to the CNF-like-inhibitor family.</text>
</comment>
<dbReference type="PANTHER" id="PTHR20914:SF30">
    <property type="entry name" value="LY6_PLAUR DOMAIN CONTAINING 9"/>
    <property type="match status" value="1"/>
</dbReference>
<evidence type="ECO:0000259" key="7">
    <source>
        <dbReference type="SMART" id="SM00134"/>
    </source>
</evidence>
<comment type="subcellular location">
    <subcellularLocation>
        <location evidence="1">Secreted</location>
    </subcellularLocation>
</comment>
<evidence type="ECO:0000256" key="1">
    <source>
        <dbReference type="ARBA" id="ARBA00004613"/>
    </source>
</evidence>
<dbReference type="AlphaFoldDB" id="A0A2D4HKC2"/>
<dbReference type="InterPro" id="IPR045860">
    <property type="entry name" value="Snake_toxin-like_sf"/>
</dbReference>
<dbReference type="CDD" id="cd23588">
    <property type="entry name" value="TFP_LU_ECD_PLIG"/>
    <property type="match status" value="1"/>
</dbReference>
<keyword evidence="4" id="KW-0593">Phospholipase A2 inhibitor</keyword>
<evidence type="ECO:0000313" key="8">
    <source>
        <dbReference type="EMBL" id="LAA72382.1"/>
    </source>
</evidence>
<organism evidence="8">
    <name type="scientific">Micrurus lemniscatus lemniscatus</name>
    <dbReference type="NCBI Taxonomy" id="129467"/>
    <lineage>
        <taxon>Eukaryota</taxon>
        <taxon>Metazoa</taxon>
        <taxon>Chordata</taxon>
        <taxon>Craniata</taxon>
        <taxon>Vertebrata</taxon>
        <taxon>Euteleostomi</taxon>
        <taxon>Lepidosauria</taxon>
        <taxon>Squamata</taxon>
        <taxon>Bifurcata</taxon>
        <taxon>Unidentata</taxon>
        <taxon>Episquamata</taxon>
        <taxon>Toxicofera</taxon>
        <taxon>Serpentes</taxon>
        <taxon>Colubroidea</taxon>
        <taxon>Elapidae</taxon>
        <taxon>Elapinae</taxon>
        <taxon>Micrurus</taxon>
    </lineage>
</organism>
<feature type="domain" description="UPAR/Ly6" evidence="7">
    <location>
        <begin position="37"/>
        <end position="131"/>
    </location>
</feature>
<name>A0A2D4HKC2_MICLE</name>
<feature type="signal peptide" evidence="6">
    <location>
        <begin position="1"/>
        <end position="36"/>
    </location>
</feature>
<keyword evidence="6" id="KW-0732">Signal</keyword>
<dbReference type="Pfam" id="PF00021">
    <property type="entry name" value="UPAR_LY6"/>
    <property type="match status" value="1"/>
</dbReference>
<keyword evidence="5" id="KW-1015">Disulfide bond</keyword>
<dbReference type="CDD" id="cd23572">
    <property type="entry name" value="TFP_LU_ECD_PINLYP_rpt2"/>
    <property type="match status" value="1"/>
</dbReference>
<dbReference type="SMART" id="SM00134">
    <property type="entry name" value="LU"/>
    <property type="match status" value="1"/>
</dbReference>
<keyword evidence="3" id="KW-0964">Secreted</keyword>
<dbReference type="Pfam" id="PF02988">
    <property type="entry name" value="PLA2_inh"/>
    <property type="match status" value="1"/>
</dbReference>
<evidence type="ECO:0000256" key="2">
    <source>
        <dbReference type="ARBA" id="ARBA00006570"/>
    </source>
</evidence>
<dbReference type="GO" id="GO:0019834">
    <property type="term" value="F:phospholipase A2 inhibitor activity"/>
    <property type="evidence" value="ECO:0007669"/>
    <property type="project" value="UniProtKB-KW"/>
</dbReference>
<sequence>MQKRFLDIHSHGGITKTVQSLLQIFLFFDCLKTVATLECEVCSDIGTNCTGNMKTCEPEQESCVVVLIHNTLTGKVLQTVAKGCESSVVCDAPKTHLNMGNGKILQGSLVCCTGDACKTTIPSLPSVETNANGKRCPACFSETGTCKEEFTNCTGDENYCFHLFMRSYGDGVLWDSIMEGCTTKSTCRYISDGDLFILQRRNTVIITASCLMAASKRLYSCQFHPLYFAGFLFFLKAFL</sequence>
<dbReference type="PANTHER" id="PTHR20914">
    <property type="entry name" value="LY6/PLAUR DOMAIN-CONTAINING PROTEIN 8"/>
    <property type="match status" value="1"/>
</dbReference>
<evidence type="ECO:0000256" key="4">
    <source>
        <dbReference type="ARBA" id="ARBA00023005"/>
    </source>
</evidence>
<reference evidence="8" key="2">
    <citation type="submission" date="2017-11" db="EMBL/GenBank/DDBJ databases">
        <title>Coralsnake Venomics: Analyses of Venom Gland Transcriptomes and Proteomes of Six Brazilian Taxa.</title>
        <authorList>
            <person name="Aird S.D."/>
            <person name="Jorge da Silva N."/>
            <person name="Qiu L."/>
            <person name="Villar-Briones A."/>
            <person name="Aparecida-Saddi V."/>
            <person name="Campos-Telles M.P."/>
            <person name="Grau M."/>
            <person name="Mikheyev A.S."/>
        </authorList>
    </citation>
    <scope>NUCLEOTIDE SEQUENCE</scope>
    <source>
        <tissue evidence="8">Venom_gland</tissue>
    </source>
</reference>
<proteinExistence type="inferred from homology"/>
<dbReference type="Gene3D" id="2.10.60.10">
    <property type="entry name" value="CD59"/>
    <property type="match status" value="2"/>
</dbReference>
<dbReference type="SUPFAM" id="SSF57302">
    <property type="entry name" value="Snake toxin-like"/>
    <property type="match status" value="2"/>
</dbReference>